<comment type="catalytic activity">
    <reaction evidence="6">
        <text>ATP + H2O = ADP + phosphate + H(+)</text>
        <dbReference type="Rhea" id="RHEA:13065"/>
        <dbReference type="ChEBI" id="CHEBI:15377"/>
        <dbReference type="ChEBI" id="CHEBI:15378"/>
        <dbReference type="ChEBI" id="CHEBI:30616"/>
        <dbReference type="ChEBI" id="CHEBI:43474"/>
        <dbReference type="ChEBI" id="CHEBI:456216"/>
        <dbReference type="EC" id="3.6.4.12"/>
    </reaction>
    <physiologicalReaction direction="left-to-right" evidence="6">
        <dbReference type="Rhea" id="RHEA:13066"/>
    </physiologicalReaction>
</comment>
<evidence type="ECO:0000256" key="2">
    <source>
        <dbReference type="ARBA" id="ARBA00022741"/>
    </source>
</evidence>
<reference evidence="10" key="3">
    <citation type="submission" date="2025-09" db="UniProtKB">
        <authorList>
            <consortium name="Ensembl"/>
        </authorList>
    </citation>
    <scope>IDENTIFICATION</scope>
</reference>
<name>A0AAY4EVB2_9TELE</name>
<dbReference type="PROSITE" id="PS00028">
    <property type="entry name" value="ZINC_FINGER_C2H2_1"/>
    <property type="match status" value="1"/>
</dbReference>
<dbReference type="Pfam" id="PF17849">
    <property type="entry name" value="OB_Dis3"/>
    <property type="match status" value="1"/>
</dbReference>
<comment type="similarity">
    <text evidence="1">Belongs to the DNA2/NAM7 helicase family.</text>
</comment>
<evidence type="ECO:0000313" key="11">
    <source>
        <dbReference type="Proteomes" id="UP000694580"/>
    </source>
</evidence>
<dbReference type="InterPro" id="IPR041679">
    <property type="entry name" value="DNA2/NAM7-like_C"/>
</dbReference>
<organism evidence="10 11">
    <name type="scientific">Denticeps clupeoides</name>
    <name type="common">denticle herring</name>
    <dbReference type="NCBI Taxonomy" id="299321"/>
    <lineage>
        <taxon>Eukaryota</taxon>
        <taxon>Metazoa</taxon>
        <taxon>Chordata</taxon>
        <taxon>Craniata</taxon>
        <taxon>Vertebrata</taxon>
        <taxon>Euteleostomi</taxon>
        <taxon>Actinopterygii</taxon>
        <taxon>Neopterygii</taxon>
        <taxon>Teleostei</taxon>
        <taxon>Clupei</taxon>
        <taxon>Clupeiformes</taxon>
        <taxon>Denticipitoidei</taxon>
        <taxon>Denticipitidae</taxon>
        <taxon>Denticeps</taxon>
    </lineage>
</organism>
<evidence type="ECO:0000256" key="8">
    <source>
        <dbReference type="SAM" id="MobiDB-lite"/>
    </source>
</evidence>
<dbReference type="FunFam" id="3.40.50.300:FF:001373">
    <property type="entry name" value="Helicase with zinc finger domain 2"/>
    <property type="match status" value="1"/>
</dbReference>
<dbReference type="GO" id="GO:0016787">
    <property type="term" value="F:hydrolase activity"/>
    <property type="evidence" value="ECO:0007669"/>
    <property type="project" value="UniProtKB-KW"/>
</dbReference>
<dbReference type="InterPro" id="IPR014001">
    <property type="entry name" value="Helicase_ATP-bd"/>
</dbReference>
<dbReference type="GO" id="GO:0004540">
    <property type="term" value="F:RNA nuclease activity"/>
    <property type="evidence" value="ECO:0007669"/>
    <property type="project" value="InterPro"/>
</dbReference>
<dbReference type="GO" id="GO:0003723">
    <property type="term" value="F:RNA binding"/>
    <property type="evidence" value="ECO:0007669"/>
    <property type="project" value="InterPro"/>
</dbReference>
<keyword evidence="7" id="KW-0862">Zinc</keyword>
<reference evidence="10 11" key="1">
    <citation type="submission" date="2020-06" db="EMBL/GenBank/DDBJ databases">
        <authorList>
            <consortium name="Wellcome Sanger Institute Data Sharing"/>
        </authorList>
    </citation>
    <scope>NUCLEOTIDE SEQUENCE [LARGE SCALE GENOMIC DNA]</scope>
</reference>
<dbReference type="GO" id="GO:0043139">
    <property type="term" value="F:5'-3' DNA helicase activity"/>
    <property type="evidence" value="ECO:0007669"/>
    <property type="project" value="TreeGrafter"/>
</dbReference>
<dbReference type="InterPro" id="IPR050534">
    <property type="entry name" value="Coronavir_polyprotein_1ab"/>
</dbReference>
<dbReference type="Gene3D" id="3.40.50.300">
    <property type="entry name" value="P-loop containing nucleotide triphosphate hydrolases"/>
    <property type="match status" value="4"/>
</dbReference>
<dbReference type="GeneTree" id="ENSGT00940000160694"/>
<keyword evidence="3" id="KW-0378">Hydrolase</keyword>
<dbReference type="SMART" id="SM00382">
    <property type="entry name" value="AAA"/>
    <property type="match status" value="2"/>
</dbReference>
<keyword evidence="7" id="KW-0863">Zinc-finger</keyword>
<evidence type="ECO:0000256" key="7">
    <source>
        <dbReference type="PROSITE-ProRule" id="PRU00723"/>
    </source>
</evidence>
<dbReference type="PROSITE" id="PS50103">
    <property type="entry name" value="ZF_C3H1"/>
    <property type="match status" value="1"/>
</dbReference>
<dbReference type="InterPro" id="IPR041677">
    <property type="entry name" value="DNA2/NAM7_AAA_11"/>
</dbReference>
<protein>
    <recommendedName>
        <fullName evidence="9">C3H1-type domain-containing protein</fullName>
    </recommendedName>
</protein>
<feature type="zinc finger region" description="C3H1-type" evidence="7">
    <location>
        <begin position="87"/>
        <end position="118"/>
    </location>
</feature>
<dbReference type="InterPro" id="IPR001900">
    <property type="entry name" value="RNase_II/R"/>
</dbReference>
<dbReference type="InterPro" id="IPR047187">
    <property type="entry name" value="SF1_C_Upf1"/>
</dbReference>
<dbReference type="Proteomes" id="UP000694580">
    <property type="component" value="Chromosome 12"/>
</dbReference>
<dbReference type="SMART" id="SM00955">
    <property type="entry name" value="RNB"/>
    <property type="match status" value="1"/>
</dbReference>
<dbReference type="GO" id="GO:0005524">
    <property type="term" value="F:ATP binding"/>
    <property type="evidence" value="ECO:0007669"/>
    <property type="project" value="UniProtKB-KW"/>
</dbReference>
<dbReference type="InterPro" id="IPR041505">
    <property type="entry name" value="Dis3_CSD2"/>
</dbReference>
<keyword evidence="11" id="KW-1185">Reference proteome</keyword>
<dbReference type="Pfam" id="PF13086">
    <property type="entry name" value="AAA_11"/>
    <property type="match status" value="3"/>
</dbReference>
<dbReference type="FunFam" id="3.40.50.300:FF:001313">
    <property type="entry name" value="Helicase with zinc finger domain 2"/>
    <property type="match status" value="1"/>
</dbReference>
<evidence type="ECO:0000256" key="5">
    <source>
        <dbReference type="ARBA" id="ARBA00022840"/>
    </source>
</evidence>
<keyword evidence="4" id="KW-0347">Helicase</keyword>
<dbReference type="InterPro" id="IPR003593">
    <property type="entry name" value="AAA+_ATPase"/>
</dbReference>
<proteinExistence type="inferred from homology"/>
<dbReference type="Pfam" id="PF13087">
    <property type="entry name" value="AAA_12"/>
    <property type="match status" value="2"/>
</dbReference>
<dbReference type="SUPFAM" id="SSF50249">
    <property type="entry name" value="Nucleic acid-binding proteins"/>
    <property type="match status" value="2"/>
</dbReference>
<keyword evidence="2" id="KW-0547">Nucleotide-binding</keyword>
<keyword evidence="7" id="KW-0479">Metal-binding</keyword>
<feature type="region of interest" description="Disordered" evidence="8">
    <location>
        <begin position="21"/>
        <end position="42"/>
    </location>
</feature>
<dbReference type="InterPro" id="IPR027417">
    <property type="entry name" value="P-loop_NTPase"/>
</dbReference>
<feature type="domain" description="C3H1-type" evidence="9">
    <location>
        <begin position="87"/>
        <end position="118"/>
    </location>
</feature>
<evidence type="ECO:0000313" key="10">
    <source>
        <dbReference type="Ensembl" id="ENSDCDP00010061645.1"/>
    </source>
</evidence>
<keyword evidence="5" id="KW-0067">ATP-binding</keyword>
<evidence type="ECO:0000259" key="9">
    <source>
        <dbReference type="PROSITE" id="PS50103"/>
    </source>
</evidence>
<dbReference type="InterPro" id="IPR012340">
    <property type="entry name" value="NA-bd_OB-fold"/>
</dbReference>
<accession>A0AAY4EVB2</accession>
<dbReference type="PANTHER" id="PTHR43788:SF10">
    <property type="entry name" value="HELICASE WITH ZINC FINGER 2, TRANSCRIPTIONAL COACTIVATOR"/>
    <property type="match status" value="1"/>
</dbReference>
<dbReference type="CDD" id="cd18808">
    <property type="entry name" value="SF1_C_Upf1"/>
    <property type="match status" value="2"/>
</dbReference>
<evidence type="ECO:0000256" key="1">
    <source>
        <dbReference type="ARBA" id="ARBA00007913"/>
    </source>
</evidence>
<evidence type="ECO:0000256" key="4">
    <source>
        <dbReference type="ARBA" id="ARBA00022806"/>
    </source>
</evidence>
<evidence type="ECO:0000256" key="3">
    <source>
        <dbReference type="ARBA" id="ARBA00022801"/>
    </source>
</evidence>
<dbReference type="InterPro" id="IPR056787">
    <property type="entry name" value="OB_HELZ2"/>
</dbReference>
<dbReference type="GO" id="GO:0008270">
    <property type="term" value="F:zinc ion binding"/>
    <property type="evidence" value="ECO:0007669"/>
    <property type="project" value="UniProtKB-KW"/>
</dbReference>
<dbReference type="InterPro" id="IPR000571">
    <property type="entry name" value="Znf_CCCH"/>
</dbReference>
<dbReference type="SUPFAM" id="SSF52540">
    <property type="entry name" value="P-loop containing nucleoside triphosphate hydrolases"/>
    <property type="match status" value="2"/>
</dbReference>
<reference evidence="10" key="2">
    <citation type="submission" date="2025-08" db="UniProtKB">
        <authorList>
            <consortium name="Ensembl"/>
        </authorList>
    </citation>
    <scope>IDENTIFICATION</scope>
</reference>
<dbReference type="Pfam" id="PF00773">
    <property type="entry name" value="RNB"/>
    <property type="match status" value="1"/>
</dbReference>
<gene>
    <name evidence="10" type="primary">HELZ2</name>
</gene>
<sequence length="2493" mass="284481">MMVWKVESQVQLDRSKLLQISSEKKSPGPAVNSAQPQSRQSKLRYQKHYCRACNRNFSSYEGLMNHCFTVQHKQQIFKDVTVNRKFREPPPTCRSFTLCKRPITCENGERCIAAHSREELKEWQTIAKAIQKKARAAQDLGLLSYQDQLLEEYKNTVPGVRSSCDTDLITSMQKENVLLSWTFSIQSDKPLTEIALLKQEPGASFFIGENTEEQLSYSTGDWYCRSDETTYEVKVSFIASCPGFYEQWLVFDFDTRPVLLHKLKVKVGEQSPLIPEMTCKQNEEPSAQVDLWNRGSRDIILYFERTIEEGKLLNTFKPPKYFPTDDDSVLLQNYNEKMHNFLYQEEMTQEQILCSTVSCTHVLKNTREMKWAPPGELFGALSSPYTLTPDSPEGFILKLQVNSVLVGKISANGEHKKVYEARLLKDTANQDEIHLQFSKTCVSDLNLQHNQACDMGVQFQLDRLFFCKMHQAIDLLPNLERVLPDFESSCAPVHTKKYPVLNVKQQAAIDFILGDADGKKSVAPLLIYGPFGTGKTFTIAKAAMELVKKKSNKVLICTHTNSSADLYVKDHFHEHICSGELQTRPLRIKAEEVDIWKTHKITLQYCNISTKTQNSFVFPDRHTVDSARIIITTTAMAQRFHDLNLPLGYFTHIMIDEASQMLETEALMALGLTSHDTRVVLAGDHMQMGPKLFSVREENRSDYTLLNRLFHLYQADDTSVSSQSRIIFNENYRSTQEIVNFASTYFYVGKNDAIKACGNVPAHPDHYPLSFCHVRGECCLDTTTRTWYNIEEVRGIGDIVQGLLSNWPDEWDECDLRTICVLSEGAQVFHIRNMLKHYNLGDVTVENAQNVQGKQFRVIILSTVHTVHSIEPSGSVCLEFFNDSRVLNTVITRAQSQVIVVGDAPALCYFGKCSRIWKCYIEHCINNRSAKPEHLTDSFLKEQMMVISRFVKSEDEDISDTDSSASETPDIDDPILQELLDESKGLVVNVTEEGLIGILPKEHTQSSGEYEDDQDDTQNSLMDDVCVYRNCEIMAERYNLAYATPLNEPTLRIVISGSSNMHCCLPGDLVDVQLLNSKCNPPNGKVLRLVKPSQSPRVYVCTVDNYDNQVMTPINIAITKIYAPFWKDKPNYIAVRPHEDLKPDHFVKINEETKRNNLFVVKVLRWHENFRFPLGVVVKVLPKVTSLVQGLEVLDIEYNLSRTPLPLDQETLCKLRNTSAAMKGRQDFRNIITFTIDPSHSQDLDDAISVRDLGQKYEIGVHIADVASFIDKGSALDNYAKEQGTAYYTPGRKPHYMLPKELSEDFLSLLPDLDRHAISLMVIIDKKTDCIESQRFYPSVICSNRKFSYEDVEEILLHSTTDNGQSYDTLEGCLTVACHFSEVQRKRRKQQDWCYKMPDDDVIIGSRRSHRLVEELMIMFNHTVADLLLSREKSKHCTPVRCQAGPHMKEIHNLRKQCTSWLPMSIHLSHNYSALSEGFSILTPLHKNLQRAAEDENIHAVLDMITTDDIYPQLLPLVIAFKSLLKKAYVLRSNSTALSRVGHYDLRLDCYTWASSPIRRYLDLIVQRILHSIFGNKAVTYTALEMDRACLQFSQQNRKQSIHERTACRLSLASQLNVRSAQKTAFITRVFPNSSSFGVSFPFLRNSTEENLPIMYRDLQLADQPQYDETKKCVVLKWVRRVYSFTQKELHTELQQVVPSPLMTTVSAEAWTHLMSAIREEKWENVLQTLKTIGTQGKKRELQGVHFHELSMSLRPGDAIQVQLGTDTARGLLVPKVQLLVVHPKFEICLEHAKKPIECFSSYALRSSRDGYTSYDEYQKIWQPLCEMESTTSAVAENDSIVLEDVELTWSNSKKDKKHLKGFFYLPLEKKTQWSIECDFQNCFLCIRLRGIASETQPEDLSAIPNAIWIAHGITTAVSDREESKEKGFIQIDFRINHLPSSDTPRNVFLRDTRFTVELIPKLLPDVRKEDAVRLLTKANHLVKEIALGKKIHSELNGTLSHGFPPLNSSQQRAIRESLQNQFTLIQGPPGTGKTVVGVYIVYHFFKSNKRHEVNLKVKKTKDNELVKKRSILYCGPSNKSVDVVAGQLLKLSDMLRPLRVYSEQMEMMEYPYPGSKLKLSRHSCKYLRTCNQLENHTHLNNSSAICAFDNRIKAGEALTDDEIKMYKSLLQKAKVHELKTHDVILSTCTAAANPNFTKALKFQQIIIDECAMATEPEAFIPLVMHQPEQIVLIGDHKQLRPIVNCDLVQKLGMRKSLFERYMKKALMLDTQYRMHKDICKFPSETFYNGNLKTGCQTKPSVLMTATKSLTHIVFGNVEGKETSLVVSTERGNENSKANYEEAQETVRIASQLIWRAGVKEEQIAILTPYNAQVAKINEILSMRGIQNVKVTTITKSQGSEWRYVILSTVRSWPKADIDQKPTKSWLTNKLGFVMDPNQVNVGITRAQEGLCIIGNEALLRCSFLWRNLINQYQKQGCVVDPASGIRVHRPQY</sequence>
<dbReference type="Pfam" id="PF25049">
    <property type="entry name" value="OB_HELZ2"/>
    <property type="match status" value="1"/>
</dbReference>
<dbReference type="Ensembl" id="ENSDCDT00010072418.1">
    <property type="protein sequence ID" value="ENSDCDP00010061645.1"/>
    <property type="gene ID" value="ENSDCDG00010033983.1"/>
</dbReference>
<dbReference type="InterPro" id="IPR013087">
    <property type="entry name" value="Znf_C2H2_type"/>
</dbReference>
<evidence type="ECO:0000256" key="6">
    <source>
        <dbReference type="ARBA" id="ARBA00048432"/>
    </source>
</evidence>
<dbReference type="SMART" id="SM00487">
    <property type="entry name" value="DEXDc"/>
    <property type="match status" value="2"/>
</dbReference>
<dbReference type="PANTHER" id="PTHR43788">
    <property type="entry name" value="DNA2/NAM7 HELICASE FAMILY MEMBER"/>
    <property type="match status" value="1"/>
</dbReference>